<dbReference type="Proteomes" id="UP000094412">
    <property type="component" value="Unassembled WGS sequence"/>
</dbReference>
<evidence type="ECO:0000313" key="1">
    <source>
        <dbReference type="EMBL" id="OCX14594.1"/>
    </source>
</evidence>
<sequence length="196" mass="22606">MLKKQLSLAVSALIVLGTASETVAGGRAIECYEPYRTQPVYDTVYGEVQVSPGYSRVVRTPAIYGTRQREVMIRPARVTYEVVPAVVETRYRTVQVSDGGYGWEWRVINGRRVLCKVQYKPRYEQVAERVVVQPEARRRVVIPAEYGYQTEQVVVQEETQRVLEVPPTYQRVARRVMVSEGEAGWRRVHIRNHCQY</sequence>
<dbReference type="EMBL" id="MDEO01000035">
    <property type="protein sequence ID" value="OCX14594.1"/>
    <property type="molecule type" value="Genomic_DNA"/>
</dbReference>
<gene>
    <name evidence="1" type="ORF">QV13_19280</name>
</gene>
<comment type="caution">
    <text evidence="1">The sequence shown here is derived from an EMBL/GenBank/DDBJ whole genome shotgun (WGS) entry which is preliminary data.</text>
</comment>
<name>A0A1C2DIJ7_9HYPH</name>
<dbReference type="STRING" id="1566387.QV13_19280"/>
<proteinExistence type="predicted"/>
<dbReference type="OrthoDB" id="9803857at2"/>
<protein>
    <recommendedName>
        <fullName evidence="3">Peptidoglycan-binding protein</fullName>
    </recommendedName>
</protein>
<dbReference type="RefSeq" id="WP_024923832.1">
    <property type="nucleotide sequence ID" value="NZ_MDEO01000035.1"/>
</dbReference>
<evidence type="ECO:0000313" key="2">
    <source>
        <dbReference type="Proteomes" id="UP000094412"/>
    </source>
</evidence>
<organism evidence="1 2">
    <name type="scientific">Mesorhizobium hungaricum</name>
    <dbReference type="NCBI Taxonomy" id="1566387"/>
    <lineage>
        <taxon>Bacteria</taxon>
        <taxon>Pseudomonadati</taxon>
        <taxon>Pseudomonadota</taxon>
        <taxon>Alphaproteobacteria</taxon>
        <taxon>Hyphomicrobiales</taxon>
        <taxon>Phyllobacteriaceae</taxon>
        <taxon>Mesorhizobium</taxon>
    </lineage>
</organism>
<evidence type="ECO:0008006" key="3">
    <source>
        <dbReference type="Google" id="ProtNLM"/>
    </source>
</evidence>
<dbReference type="AlphaFoldDB" id="A0A1C2DIJ7"/>
<accession>A0A1C2DIJ7</accession>
<reference evidence="1 2" key="1">
    <citation type="submission" date="2016-08" db="EMBL/GenBank/DDBJ databases">
        <title>Whole genome sequence of Mesorhizobium sp. strain UASWS1009 isolated from industrial sewage.</title>
        <authorList>
            <person name="Crovadore J."/>
            <person name="Calmin G."/>
            <person name="Chablais R."/>
            <person name="Cochard B."/>
            <person name="Lefort F."/>
        </authorList>
    </citation>
    <scope>NUCLEOTIDE SEQUENCE [LARGE SCALE GENOMIC DNA]</scope>
    <source>
        <strain evidence="1 2">UASWS1009</strain>
    </source>
</reference>
<keyword evidence="2" id="KW-1185">Reference proteome</keyword>